<evidence type="ECO:0000313" key="9">
    <source>
        <dbReference type="EMBL" id="RCK79686.1"/>
    </source>
</evidence>
<dbReference type="Proteomes" id="UP000252355">
    <property type="component" value="Unassembled WGS sequence"/>
</dbReference>
<dbReference type="AlphaFoldDB" id="A0A367ZNT0"/>
<evidence type="ECO:0000256" key="7">
    <source>
        <dbReference type="HAMAP-Rule" id="MF_00009"/>
    </source>
</evidence>
<feature type="binding site" evidence="7">
    <location>
        <position position="116"/>
    </location>
    <ligand>
        <name>Zn(2+)</name>
        <dbReference type="ChEBI" id="CHEBI:29105"/>
        <note>catalytic</note>
    </ligand>
</feature>
<feature type="compositionally biased region" description="Basic residues" evidence="8">
    <location>
        <begin position="183"/>
        <end position="192"/>
    </location>
</feature>
<keyword evidence="7" id="KW-0963">Cytoplasm</keyword>
<reference evidence="9 10" key="1">
    <citation type="submission" date="2018-05" db="EMBL/GenBank/DDBJ databases">
        <title>A metagenomic window into the 2 km-deep terrestrial subsurface aquifer revealed taxonomically and functionally diverse microbial community comprising novel uncultured bacterial lineages.</title>
        <authorList>
            <person name="Kadnikov V.V."/>
            <person name="Mardanov A.V."/>
            <person name="Beletsky A.V."/>
            <person name="Banks D."/>
            <person name="Pimenov N.V."/>
            <person name="Frank Y.A."/>
            <person name="Karnachuk O.V."/>
            <person name="Ravin N.V."/>
        </authorList>
    </citation>
    <scope>NUCLEOTIDE SEQUENCE [LARGE SCALE GENOMIC DNA]</scope>
    <source>
        <strain evidence="9">BY5</strain>
    </source>
</reference>
<evidence type="ECO:0000256" key="8">
    <source>
        <dbReference type="SAM" id="MobiDB-lite"/>
    </source>
</evidence>
<keyword evidence="5 7" id="KW-0378">Hydrolase</keyword>
<dbReference type="HAMAP" id="MF_00009">
    <property type="entry name" value="Endoribonucl_YbeY"/>
    <property type="match status" value="1"/>
</dbReference>
<keyword evidence="6 7" id="KW-0862">Zinc</keyword>
<dbReference type="Pfam" id="PF02130">
    <property type="entry name" value="YbeY"/>
    <property type="match status" value="1"/>
</dbReference>
<dbReference type="InterPro" id="IPR023091">
    <property type="entry name" value="MetalPrtase_cat_dom_sf_prd"/>
</dbReference>
<dbReference type="GO" id="GO:0004521">
    <property type="term" value="F:RNA endonuclease activity"/>
    <property type="evidence" value="ECO:0007669"/>
    <property type="project" value="UniProtKB-UniRule"/>
</dbReference>
<keyword evidence="7" id="KW-0690">Ribosome biogenesis</keyword>
<proteinExistence type="inferred from homology"/>
<dbReference type="InterPro" id="IPR002036">
    <property type="entry name" value="YbeY"/>
</dbReference>
<protein>
    <recommendedName>
        <fullName evidence="7">Endoribonuclease YbeY</fullName>
        <ecNumber evidence="7">3.1.-.-</ecNumber>
    </recommendedName>
</protein>
<dbReference type="EMBL" id="QOQW01000011">
    <property type="protein sequence ID" value="RCK79686.1"/>
    <property type="molecule type" value="Genomic_DNA"/>
</dbReference>
<dbReference type="NCBIfam" id="TIGR00043">
    <property type="entry name" value="rRNA maturation RNase YbeY"/>
    <property type="match status" value="1"/>
</dbReference>
<dbReference type="Gene3D" id="3.40.390.30">
    <property type="entry name" value="Metalloproteases ('zincins'), catalytic domain"/>
    <property type="match status" value="1"/>
</dbReference>
<evidence type="ECO:0000256" key="6">
    <source>
        <dbReference type="ARBA" id="ARBA00022833"/>
    </source>
</evidence>
<gene>
    <name evidence="7" type="primary">ybeY</name>
    <name evidence="9" type="ORF">OZSIB_4158</name>
</gene>
<evidence type="ECO:0000256" key="5">
    <source>
        <dbReference type="ARBA" id="ARBA00022801"/>
    </source>
</evidence>
<keyword evidence="2 7" id="KW-0540">Nuclease</keyword>
<accession>A0A367ZNT0</accession>
<feature type="binding site" evidence="7">
    <location>
        <position position="112"/>
    </location>
    <ligand>
        <name>Zn(2+)</name>
        <dbReference type="ChEBI" id="CHEBI:29105"/>
        <note>catalytic</note>
    </ligand>
</feature>
<evidence type="ECO:0000256" key="3">
    <source>
        <dbReference type="ARBA" id="ARBA00022723"/>
    </source>
</evidence>
<comment type="function">
    <text evidence="7">Single strand-specific metallo-endoribonuclease involved in late-stage 70S ribosome quality control and in maturation of the 3' terminus of the 16S rRNA.</text>
</comment>
<dbReference type="GO" id="GO:0005737">
    <property type="term" value="C:cytoplasm"/>
    <property type="evidence" value="ECO:0007669"/>
    <property type="project" value="UniProtKB-SubCell"/>
</dbReference>
<dbReference type="GO" id="GO:0004222">
    <property type="term" value="F:metalloendopeptidase activity"/>
    <property type="evidence" value="ECO:0007669"/>
    <property type="project" value="InterPro"/>
</dbReference>
<dbReference type="GO" id="GO:0006364">
    <property type="term" value="P:rRNA processing"/>
    <property type="evidence" value="ECO:0007669"/>
    <property type="project" value="UniProtKB-UniRule"/>
</dbReference>
<name>A0A367ZNT0_9BACT</name>
<evidence type="ECO:0000256" key="1">
    <source>
        <dbReference type="ARBA" id="ARBA00010875"/>
    </source>
</evidence>
<dbReference type="PANTHER" id="PTHR46986:SF1">
    <property type="entry name" value="ENDORIBONUCLEASE YBEY, CHLOROPLASTIC"/>
    <property type="match status" value="1"/>
</dbReference>
<comment type="subcellular location">
    <subcellularLocation>
        <location evidence="7">Cytoplasm</location>
    </subcellularLocation>
</comment>
<dbReference type="SUPFAM" id="SSF55486">
    <property type="entry name" value="Metalloproteases ('zincins'), catalytic domain"/>
    <property type="match status" value="1"/>
</dbReference>
<evidence type="ECO:0000313" key="10">
    <source>
        <dbReference type="Proteomes" id="UP000252355"/>
    </source>
</evidence>
<comment type="cofactor">
    <cofactor evidence="7">
        <name>Zn(2+)</name>
        <dbReference type="ChEBI" id="CHEBI:29105"/>
    </cofactor>
    <text evidence="7">Binds 1 zinc ion.</text>
</comment>
<sequence>MEVLINNRQKKIRLNTRRIRLIAEEIMRFEGLPDRTELSLVFCDDDFIQKLNHQHLGRDEPTDVLSFPLEEDDFEHGDRLIGDIVISVETACRQAQKLRHSVGLEIVFLLIHGLLHLEHYDHQRREDLKRMRDREMTIFSHLSEKKLLKGIEVGPQASLIARTQRRSTSKTSQSAGAEDEKGTKRRSVKRRAGGAARSAETRLRSRQPSRTEN</sequence>
<evidence type="ECO:0000256" key="2">
    <source>
        <dbReference type="ARBA" id="ARBA00022722"/>
    </source>
</evidence>
<dbReference type="PANTHER" id="PTHR46986">
    <property type="entry name" value="ENDORIBONUCLEASE YBEY, CHLOROPLASTIC"/>
    <property type="match status" value="1"/>
</dbReference>
<keyword evidence="7" id="KW-0698">rRNA processing</keyword>
<comment type="caution">
    <text evidence="9">The sequence shown here is derived from an EMBL/GenBank/DDBJ whole genome shotgun (WGS) entry which is preliminary data.</text>
</comment>
<feature type="binding site" evidence="7">
    <location>
        <position position="122"/>
    </location>
    <ligand>
        <name>Zn(2+)</name>
        <dbReference type="ChEBI" id="CHEBI:29105"/>
        <note>catalytic</note>
    </ligand>
</feature>
<keyword evidence="3 7" id="KW-0479">Metal-binding</keyword>
<dbReference type="GO" id="GO:0008270">
    <property type="term" value="F:zinc ion binding"/>
    <property type="evidence" value="ECO:0007669"/>
    <property type="project" value="UniProtKB-UniRule"/>
</dbReference>
<organism evidence="9 10">
    <name type="scientific">Candidatus Ozemobacter sibiricus</name>
    <dbReference type="NCBI Taxonomy" id="2268124"/>
    <lineage>
        <taxon>Bacteria</taxon>
        <taxon>Candidatus Ozemobacteria</taxon>
        <taxon>Candidatus Ozemobacterales</taxon>
        <taxon>Candidatus Ozemobacteraceae</taxon>
        <taxon>Candidatus Ozemobacter</taxon>
    </lineage>
</organism>
<keyword evidence="4 7" id="KW-0255">Endonuclease</keyword>
<feature type="region of interest" description="Disordered" evidence="8">
    <location>
        <begin position="158"/>
        <end position="213"/>
    </location>
</feature>
<dbReference type="EC" id="3.1.-.-" evidence="7"/>
<feature type="compositionally biased region" description="Basic and acidic residues" evidence="8">
    <location>
        <begin position="199"/>
        <end position="213"/>
    </location>
</feature>
<evidence type="ECO:0000256" key="4">
    <source>
        <dbReference type="ARBA" id="ARBA00022759"/>
    </source>
</evidence>
<comment type="similarity">
    <text evidence="1 7">Belongs to the endoribonuclease YbeY family.</text>
</comment>